<dbReference type="Proteomes" id="UP001193680">
    <property type="component" value="Unassembled WGS sequence"/>
</dbReference>
<keyword evidence="5" id="KW-1185">Reference proteome</keyword>
<keyword evidence="1 3" id="KW-0145">Chemotaxis</keyword>
<dbReference type="InterPro" id="IPR005659">
    <property type="entry name" value="Chemorcpt_Glu_NH3ase_CheD"/>
</dbReference>
<dbReference type="CDD" id="cd16352">
    <property type="entry name" value="CheD"/>
    <property type="match status" value="1"/>
</dbReference>
<proteinExistence type="inferred from homology"/>
<evidence type="ECO:0000256" key="2">
    <source>
        <dbReference type="ARBA" id="ARBA00022801"/>
    </source>
</evidence>
<comment type="catalytic activity">
    <reaction evidence="3">
        <text>L-glutaminyl-[protein] + H2O = L-glutamyl-[protein] + NH4(+)</text>
        <dbReference type="Rhea" id="RHEA:16441"/>
        <dbReference type="Rhea" id="RHEA-COMP:10207"/>
        <dbReference type="Rhea" id="RHEA-COMP:10208"/>
        <dbReference type="ChEBI" id="CHEBI:15377"/>
        <dbReference type="ChEBI" id="CHEBI:28938"/>
        <dbReference type="ChEBI" id="CHEBI:29973"/>
        <dbReference type="ChEBI" id="CHEBI:30011"/>
        <dbReference type="EC" id="3.5.1.44"/>
    </reaction>
</comment>
<dbReference type="SUPFAM" id="SSF64438">
    <property type="entry name" value="CNF1/YfiH-like putative cysteine hydrolases"/>
    <property type="match status" value="1"/>
</dbReference>
<dbReference type="EC" id="3.5.1.44" evidence="3"/>
<dbReference type="RefSeq" id="WP_194947502.1">
    <property type="nucleotide sequence ID" value="NZ_JACBGI020000002.1"/>
</dbReference>
<dbReference type="Pfam" id="PF03975">
    <property type="entry name" value="CheD"/>
    <property type="match status" value="1"/>
</dbReference>
<evidence type="ECO:0000256" key="3">
    <source>
        <dbReference type="HAMAP-Rule" id="MF_01440"/>
    </source>
</evidence>
<evidence type="ECO:0000256" key="1">
    <source>
        <dbReference type="ARBA" id="ARBA00022500"/>
    </source>
</evidence>
<gene>
    <name evidence="3 4" type="primary">cheD</name>
    <name evidence="4" type="ORF">H8792_002155</name>
</gene>
<reference evidence="4 5" key="2">
    <citation type="submission" date="2020-11" db="EMBL/GenBank/DDBJ databases">
        <title>Sulfur oxidizing isolate from Hospital Hole Sinkhole.</title>
        <authorList>
            <person name="Scott K.M."/>
        </authorList>
    </citation>
    <scope>NUCLEOTIDE SEQUENCE [LARGE SCALE GENOMIC DNA]</scope>
    <source>
        <strain evidence="4 5">HH1</strain>
    </source>
</reference>
<keyword evidence="2 3" id="KW-0378">Hydrolase</keyword>
<dbReference type="EMBL" id="JACBGI020000002">
    <property type="protein sequence ID" value="MBF6057134.1"/>
    <property type="molecule type" value="Genomic_DNA"/>
</dbReference>
<accession>A0ABS0BVZ5</accession>
<protein>
    <recommendedName>
        <fullName evidence="3">Probable chemoreceptor glutamine deamidase CheD</fullName>
        <ecNumber evidence="3">3.5.1.44</ecNumber>
    </recommendedName>
</protein>
<comment type="similarity">
    <text evidence="3">Belongs to the CheD family.</text>
</comment>
<sequence length="192" mass="21728">MQRSTDPIEGIETVKILPGEFYVTRANERIETVLGSCISACVRDPIAGVGGMNHFMLPVDRKLSQNPTELSDANRYGNYAMENLVNALLAIGAKRNRLEFKLFGGGRIMGAMNNIGWYNIGFAFDYVYTEGFNLVSQDIGDIYPRKVLYYPADGRVRVRRLNAMHNRTLAEQENNYIHRIESKPIEGDVELF</sequence>
<dbReference type="InterPro" id="IPR011324">
    <property type="entry name" value="Cytotoxic_necrot_fac-like_cat"/>
</dbReference>
<comment type="function">
    <text evidence="3">Probably deamidates glutamine residues to glutamate on methyl-accepting chemotaxis receptors (MCPs), playing an important role in chemotaxis.</text>
</comment>
<comment type="caution">
    <text evidence="4">The sequence shown here is derived from an EMBL/GenBank/DDBJ whole genome shotgun (WGS) entry which is preliminary data.</text>
</comment>
<dbReference type="HAMAP" id="MF_01440">
    <property type="entry name" value="CheD"/>
    <property type="match status" value="1"/>
</dbReference>
<evidence type="ECO:0000313" key="5">
    <source>
        <dbReference type="Proteomes" id="UP001193680"/>
    </source>
</evidence>
<dbReference type="Gene3D" id="3.30.1330.200">
    <property type="match status" value="1"/>
</dbReference>
<evidence type="ECO:0000313" key="4">
    <source>
        <dbReference type="EMBL" id="MBF6057134.1"/>
    </source>
</evidence>
<dbReference type="InterPro" id="IPR038592">
    <property type="entry name" value="CheD-like_sf"/>
</dbReference>
<reference evidence="4 5" key="1">
    <citation type="submission" date="2020-06" db="EMBL/GenBank/DDBJ databases">
        <authorList>
            <person name="Scott K."/>
        </authorList>
    </citation>
    <scope>NUCLEOTIDE SEQUENCE [LARGE SCALE GENOMIC DNA]</scope>
    <source>
        <strain evidence="4 5">HH1</strain>
    </source>
</reference>
<name>A0ABS0BVZ5_9GAMM</name>
<dbReference type="PANTHER" id="PTHR35147:SF2">
    <property type="entry name" value="CHEMORECEPTOR GLUTAMINE DEAMIDASE CHED-RELATED"/>
    <property type="match status" value="1"/>
</dbReference>
<dbReference type="NCBIfam" id="NF010013">
    <property type="entry name" value="PRK13487.1"/>
    <property type="match status" value="1"/>
</dbReference>
<organism evidence="4 5">
    <name type="scientific">Thiomicrorhabdus heinhorstiae</name>
    <dbReference type="NCBI Taxonomy" id="2748010"/>
    <lineage>
        <taxon>Bacteria</taxon>
        <taxon>Pseudomonadati</taxon>
        <taxon>Pseudomonadota</taxon>
        <taxon>Gammaproteobacteria</taxon>
        <taxon>Thiotrichales</taxon>
        <taxon>Piscirickettsiaceae</taxon>
        <taxon>Thiomicrorhabdus</taxon>
    </lineage>
</organism>
<dbReference type="PANTHER" id="PTHR35147">
    <property type="entry name" value="CHEMORECEPTOR GLUTAMINE DEAMIDASE CHED-RELATED"/>
    <property type="match status" value="1"/>
</dbReference>